<keyword evidence="1" id="KW-1133">Transmembrane helix</keyword>
<evidence type="ECO:0000313" key="3">
    <source>
        <dbReference type="Proteomes" id="UP000003163"/>
    </source>
</evidence>
<evidence type="ECO:0000313" key="2">
    <source>
        <dbReference type="EMBL" id="EJW01970.1"/>
    </source>
</evidence>
<reference evidence="3" key="2">
    <citation type="submission" date="2015-07" db="EMBL/GenBank/DDBJ databases">
        <title>Contrasting host-pathogen interactions and genome evolution in two generalist and specialist microsporidian pathogens of mosquitoes.</title>
        <authorList>
            <consortium name="The Broad Institute Genomics Platform"/>
            <consortium name="The Broad Institute Genome Sequencing Center for Infectious Disease"/>
            <person name="Cuomo C.A."/>
            <person name="Sanscrainte N.D."/>
            <person name="Goldberg J.M."/>
            <person name="Heiman D."/>
            <person name="Young S."/>
            <person name="Zeng Q."/>
            <person name="Becnel J.J."/>
            <person name="Birren B.W."/>
        </authorList>
    </citation>
    <scope>NUCLEOTIDE SEQUENCE [LARGE SCALE GENOMIC DNA]</scope>
    <source>
        <strain evidence="3">USNM 41457</strain>
    </source>
</reference>
<comment type="caution">
    <text evidence="2">The sequence shown here is derived from an EMBL/GenBank/DDBJ whole genome shotgun (WGS) entry which is preliminary data.</text>
</comment>
<keyword evidence="3" id="KW-1185">Reference proteome</keyword>
<name>J9DH89_EDHAE</name>
<dbReference type="EMBL" id="AFBI03000003">
    <property type="protein sequence ID" value="EJW01970.1"/>
    <property type="molecule type" value="Genomic_DNA"/>
</dbReference>
<keyword evidence="1" id="KW-0472">Membrane</keyword>
<reference evidence="2 3" key="1">
    <citation type="submission" date="2011-08" db="EMBL/GenBank/DDBJ databases">
        <authorList>
            <person name="Liu Z.J."/>
            <person name="Shi F.L."/>
            <person name="Lu J.Q."/>
            <person name="Li M."/>
            <person name="Wang Z.L."/>
        </authorList>
    </citation>
    <scope>NUCLEOTIDE SEQUENCE [LARGE SCALE GENOMIC DNA]</scope>
    <source>
        <strain evidence="2 3">USNM 41457</strain>
    </source>
</reference>
<dbReference type="InParanoid" id="J9DH89"/>
<gene>
    <name evidence="2" type="ORF">EDEG_00316</name>
</gene>
<organism evidence="2 3">
    <name type="scientific">Edhazardia aedis (strain USNM 41457)</name>
    <name type="common">Microsporidian parasite</name>
    <dbReference type="NCBI Taxonomy" id="1003232"/>
    <lineage>
        <taxon>Eukaryota</taxon>
        <taxon>Fungi</taxon>
        <taxon>Fungi incertae sedis</taxon>
        <taxon>Microsporidia</taxon>
        <taxon>Edhazardia</taxon>
    </lineage>
</organism>
<proteinExistence type="predicted"/>
<dbReference type="HOGENOM" id="CLU_2133484_0_0_1"/>
<keyword evidence="1" id="KW-0812">Transmembrane</keyword>
<dbReference type="Proteomes" id="UP000003163">
    <property type="component" value="Unassembled WGS sequence"/>
</dbReference>
<sequence length="113" mass="14099">MIIYIVHNIKKIFFHIYILMWLIFLHWKNLKYFYNLFACAYNFSVLCSLKVSKYTFLKKNDLKVCIYNTKKILCFFLFFSAKNMLHNYRSYILKYFIQIKIWLKKGIFHILYF</sequence>
<feature type="transmembrane region" description="Helical" evidence="1">
    <location>
        <begin position="12"/>
        <end position="27"/>
    </location>
</feature>
<dbReference type="VEuPathDB" id="MicrosporidiaDB:EDEG_00316"/>
<accession>J9DH89</accession>
<protein>
    <submittedName>
        <fullName evidence="2">Uncharacterized protein</fullName>
    </submittedName>
</protein>
<dbReference type="AlphaFoldDB" id="J9DH89"/>
<evidence type="ECO:0000256" key="1">
    <source>
        <dbReference type="SAM" id="Phobius"/>
    </source>
</evidence>
<feature type="transmembrane region" description="Helical" evidence="1">
    <location>
        <begin position="33"/>
        <end position="51"/>
    </location>
</feature>